<dbReference type="EMBL" id="JAHRHJ020000005">
    <property type="protein sequence ID" value="KAH9313813.1"/>
    <property type="molecule type" value="Genomic_DNA"/>
</dbReference>
<accession>A0AA38G1W7</accession>
<protein>
    <submittedName>
        <fullName evidence="1">Uncharacterized protein</fullName>
    </submittedName>
</protein>
<dbReference type="AlphaFoldDB" id="A0AA38G1W7"/>
<organism evidence="1 2">
    <name type="scientific">Taxus chinensis</name>
    <name type="common">Chinese yew</name>
    <name type="synonym">Taxus wallichiana var. chinensis</name>
    <dbReference type="NCBI Taxonomy" id="29808"/>
    <lineage>
        <taxon>Eukaryota</taxon>
        <taxon>Viridiplantae</taxon>
        <taxon>Streptophyta</taxon>
        <taxon>Embryophyta</taxon>
        <taxon>Tracheophyta</taxon>
        <taxon>Spermatophyta</taxon>
        <taxon>Pinopsida</taxon>
        <taxon>Pinidae</taxon>
        <taxon>Conifers II</taxon>
        <taxon>Cupressales</taxon>
        <taxon>Taxaceae</taxon>
        <taxon>Taxus</taxon>
    </lineage>
</organism>
<dbReference type="Proteomes" id="UP000824469">
    <property type="component" value="Unassembled WGS sequence"/>
</dbReference>
<name>A0AA38G1W7_TAXCH</name>
<comment type="caution">
    <text evidence="1">The sequence shown here is derived from an EMBL/GenBank/DDBJ whole genome shotgun (WGS) entry which is preliminary data.</text>
</comment>
<keyword evidence="2" id="KW-1185">Reference proteome</keyword>
<proteinExistence type="predicted"/>
<evidence type="ECO:0000313" key="1">
    <source>
        <dbReference type="EMBL" id="KAH9313813.1"/>
    </source>
</evidence>
<evidence type="ECO:0000313" key="2">
    <source>
        <dbReference type="Proteomes" id="UP000824469"/>
    </source>
</evidence>
<sequence>MTVPSKGYEPDTIFDLPIVRQPFMCEQLDVGYELSLCAIAFTLNMNDVTDKSNS</sequence>
<gene>
    <name evidence="1" type="ORF">KI387_022440</name>
</gene>
<reference evidence="1 2" key="1">
    <citation type="journal article" date="2021" name="Nat. Plants">
        <title>The Taxus genome provides insights into paclitaxel biosynthesis.</title>
        <authorList>
            <person name="Xiong X."/>
            <person name="Gou J."/>
            <person name="Liao Q."/>
            <person name="Li Y."/>
            <person name="Zhou Q."/>
            <person name="Bi G."/>
            <person name="Li C."/>
            <person name="Du R."/>
            <person name="Wang X."/>
            <person name="Sun T."/>
            <person name="Guo L."/>
            <person name="Liang H."/>
            <person name="Lu P."/>
            <person name="Wu Y."/>
            <person name="Zhang Z."/>
            <person name="Ro D.K."/>
            <person name="Shang Y."/>
            <person name="Huang S."/>
            <person name="Yan J."/>
        </authorList>
    </citation>
    <scope>NUCLEOTIDE SEQUENCE [LARGE SCALE GENOMIC DNA]</scope>
    <source>
        <strain evidence="1">Ta-2019</strain>
    </source>
</reference>